<keyword evidence="3" id="KW-0378">Hydrolase</keyword>
<comment type="caution">
    <text evidence="3">The sequence shown here is derived from an EMBL/GenBank/DDBJ whole genome shotgun (WGS) entry which is preliminary data.</text>
</comment>
<protein>
    <submittedName>
        <fullName evidence="3">Alpha/beta hydrolase</fullName>
    </submittedName>
</protein>
<gene>
    <name evidence="3" type="ORF">CK501_04535</name>
</gene>
<feature type="compositionally biased region" description="Low complexity" evidence="1">
    <location>
        <begin position="14"/>
        <end position="26"/>
    </location>
</feature>
<dbReference type="InterPro" id="IPR000073">
    <property type="entry name" value="AB_hydrolase_1"/>
</dbReference>
<reference evidence="3 4" key="1">
    <citation type="submission" date="2017-08" db="EMBL/GenBank/DDBJ databases">
        <title>Halovibrio sewagensis sp. nov., isolated from wastewater of high salinity.</title>
        <authorList>
            <person name="Dong X."/>
            <person name="Zhang G."/>
        </authorList>
    </citation>
    <scope>NUCLEOTIDE SEQUENCE [LARGE SCALE GENOMIC DNA]</scope>
    <source>
        <strain evidence="3 4">YL5-2</strain>
    </source>
</reference>
<sequence length="413" mass="46187">MATGSLHGCTCGGSRRASPAPWAASSQSYRYPEPGMSETMNQPLTSFTRITRNARQRFLNPETLVQAEQTPYEIIHSDDLVNVRYYPPLRENHIPVGDDDAPVAVQRDPHKVPLVLVAPLAVNMSIYDLFPNRSLVRYLRASGFELYLIDWGTPGWDHNHFDIATYFADYLPELLDEVLKHSGASEVSLYGWSFGALFSYCAAALDDDKRIRNLVLVGSPCDYHANGSIGKQYQLISKSLSFLENTLGFRVHQTRRRFWRSPGWANATAFKLTSPISSLRNYLDLVRNLHSEEYVTRNATQGAFLNDMVAYPGGVIQDTVQYLWVDNCTAHGNLPMHDAERTLKDVTADIMLVYGDNDPLVTPECSRALVDQVSSREIEQALVPGGHMGILAGSAAPTHIWPKVVDWLAKRSD</sequence>
<dbReference type="SUPFAM" id="SSF53474">
    <property type="entry name" value="alpha/beta-Hydrolases"/>
    <property type="match status" value="1"/>
</dbReference>
<dbReference type="InterPro" id="IPR029058">
    <property type="entry name" value="AB_hydrolase_fold"/>
</dbReference>
<organism evidence="3 4">
    <name type="scientific">Halovibrio salipaludis</name>
    <dbReference type="NCBI Taxonomy" id="2032626"/>
    <lineage>
        <taxon>Bacteria</taxon>
        <taxon>Pseudomonadati</taxon>
        <taxon>Pseudomonadota</taxon>
        <taxon>Gammaproteobacteria</taxon>
        <taxon>Oceanospirillales</taxon>
        <taxon>Halomonadaceae</taxon>
        <taxon>Halovibrio</taxon>
    </lineage>
</organism>
<dbReference type="PANTHER" id="PTHR36837">
    <property type="entry name" value="POLY(3-HYDROXYALKANOATE) POLYMERASE SUBUNIT PHAC"/>
    <property type="match status" value="1"/>
</dbReference>
<dbReference type="EMBL" id="NSKD01000001">
    <property type="protein sequence ID" value="PAU82410.1"/>
    <property type="molecule type" value="Genomic_DNA"/>
</dbReference>
<dbReference type="GO" id="GO:0016787">
    <property type="term" value="F:hydrolase activity"/>
    <property type="evidence" value="ECO:0007669"/>
    <property type="project" value="UniProtKB-KW"/>
</dbReference>
<dbReference type="Proteomes" id="UP000218896">
    <property type="component" value="Unassembled WGS sequence"/>
</dbReference>
<feature type="region of interest" description="Disordered" evidence="1">
    <location>
        <begin position="1"/>
        <end position="26"/>
    </location>
</feature>
<accession>A0A2A2FC44</accession>
<dbReference type="AlphaFoldDB" id="A0A2A2FC44"/>
<dbReference type="Gene3D" id="3.40.50.1820">
    <property type="entry name" value="alpha/beta hydrolase"/>
    <property type="match status" value="1"/>
</dbReference>
<evidence type="ECO:0000313" key="4">
    <source>
        <dbReference type="Proteomes" id="UP000218896"/>
    </source>
</evidence>
<feature type="domain" description="AB hydrolase-1" evidence="2">
    <location>
        <begin position="129"/>
        <end position="391"/>
    </location>
</feature>
<evidence type="ECO:0000313" key="3">
    <source>
        <dbReference type="EMBL" id="PAU82410.1"/>
    </source>
</evidence>
<proteinExistence type="predicted"/>
<keyword evidence="4" id="KW-1185">Reference proteome</keyword>
<dbReference type="PANTHER" id="PTHR36837:SF2">
    <property type="entry name" value="POLY(3-HYDROXYALKANOATE) POLYMERASE SUBUNIT PHAC"/>
    <property type="match status" value="1"/>
</dbReference>
<evidence type="ECO:0000259" key="2">
    <source>
        <dbReference type="Pfam" id="PF00561"/>
    </source>
</evidence>
<evidence type="ECO:0000256" key="1">
    <source>
        <dbReference type="SAM" id="MobiDB-lite"/>
    </source>
</evidence>
<name>A0A2A2FC44_9GAMM</name>
<dbReference type="InterPro" id="IPR051321">
    <property type="entry name" value="PHA/PHB_synthase"/>
</dbReference>
<dbReference type="Pfam" id="PF00561">
    <property type="entry name" value="Abhydrolase_1"/>
    <property type="match status" value="1"/>
</dbReference>